<evidence type="ECO:0000256" key="3">
    <source>
        <dbReference type="PROSITE-ProRule" id="PRU00708"/>
    </source>
</evidence>
<evidence type="ECO:0000256" key="2">
    <source>
        <dbReference type="ARBA" id="ARBA00022737"/>
    </source>
</evidence>
<sequence length="299" mass="33201">MSISYPRKLAKKSLIPRSVVCLTTASPFSTFPNLPTSAYYDDLSNTARHKRDFSKLRYLLNKRVRDHCFNTTSTFKFITNPETSLSILADLIQTLARLDNGFPRKSAFDALIAVPASSTGWTRLYLLWFMARGAFGLNAGAFHPIISCLTRKKNMERSWRLIEIMAELGISPDITTLNYLLTAYCFKGDLAAASGVVIEEEGLGVDSRPYDVPVLDACKEGKVGGVGGVEEDGVPVLYSTRAHVINALLKQGDHDQALKFVMICGGKEEGLDSENFRILGSKLIEFERFKEAKLVLEDM</sequence>
<dbReference type="NCBIfam" id="TIGR00756">
    <property type="entry name" value="PPR"/>
    <property type="match status" value="1"/>
</dbReference>
<evidence type="ECO:0000313" key="5">
    <source>
        <dbReference type="Proteomes" id="UP000807159"/>
    </source>
</evidence>
<keyword evidence="5" id="KW-1185">Reference proteome</keyword>
<comment type="similarity">
    <text evidence="1">Belongs to the PPR family. P subfamily.</text>
</comment>
<name>A0A8T2Y5S1_POPDE</name>
<reference evidence="4" key="1">
    <citation type="journal article" date="2021" name="J. Hered.">
        <title>Genome Assembly of Salicaceae Populus deltoides (Eastern Cottonwood) I-69 Based on Nanopore Sequencing and Hi-C Technologies.</title>
        <authorList>
            <person name="Bai S."/>
            <person name="Wu H."/>
            <person name="Zhang J."/>
            <person name="Pan Z."/>
            <person name="Zhao W."/>
            <person name="Li Z."/>
            <person name="Tong C."/>
        </authorList>
    </citation>
    <scope>NUCLEOTIDE SEQUENCE</scope>
    <source>
        <tissue evidence="4">Leaf</tissue>
    </source>
</reference>
<dbReference type="Gene3D" id="1.25.40.10">
    <property type="entry name" value="Tetratricopeptide repeat domain"/>
    <property type="match status" value="1"/>
</dbReference>
<keyword evidence="2" id="KW-0677">Repeat</keyword>
<dbReference type="EMBL" id="JACEGQ020000008">
    <property type="protein sequence ID" value="KAH8500498.1"/>
    <property type="molecule type" value="Genomic_DNA"/>
</dbReference>
<gene>
    <name evidence="4" type="ORF">H0E87_015661</name>
</gene>
<evidence type="ECO:0000313" key="4">
    <source>
        <dbReference type="EMBL" id="KAH8500498.1"/>
    </source>
</evidence>
<dbReference type="PROSITE" id="PS51375">
    <property type="entry name" value="PPR"/>
    <property type="match status" value="1"/>
</dbReference>
<dbReference type="InterPro" id="IPR002885">
    <property type="entry name" value="PPR_rpt"/>
</dbReference>
<feature type="repeat" description="PPR" evidence="3">
    <location>
        <begin position="138"/>
        <end position="172"/>
    </location>
</feature>
<dbReference type="AlphaFoldDB" id="A0A8T2Y5S1"/>
<protein>
    <recommendedName>
        <fullName evidence="6">Pentatricopeptide repeat-containing protein</fullName>
    </recommendedName>
</protein>
<evidence type="ECO:0000256" key="1">
    <source>
        <dbReference type="ARBA" id="ARBA00007626"/>
    </source>
</evidence>
<evidence type="ECO:0008006" key="6">
    <source>
        <dbReference type="Google" id="ProtNLM"/>
    </source>
</evidence>
<dbReference type="PANTHER" id="PTHR47939">
    <property type="entry name" value="MEMBRANE-ASSOCIATED SALT-INDUCIBLE PROTEIN-LIKE"/>
    <property type="match status" value="1"/>
</dbReference>
<comment type="caution">
    <text evidence="4">The sequence shown here is derived from an EMBL/GenBank/DDBJ whole genome shotgun (WGS) entry which is preliminary data.</text>
</comment>
<dbReference type="InterPro" id="IPR011990">
    <property type="entry name" value="TPR-like_helical_dom_sf"/>
</dbReference>
<accession>A0A8T2Y5S1</accession>
<dbReference type="PANTHER" id="PTHR47939:SF8">
    <property type="entry name" value="PENTACOTRIPEPTIDE-REPEAT REGION OF PRORP DOMAIN-CONTAINING PROTEIN"/>
    <property type="match status" value="1"/>
</dbReference>
<proteinExistence type="inferred from homology"/>
<dbReference type="Proteomes" id="UP000807159">
    <property type="component" value="Chromosome 8"/>
</dbReference>
<organism evidence="4 5">
    <name type="scientific">Populus deltoides</name>
    <name type="common">Eastern poplar</name>
    <name type="synonym">Eastern cottonwood</name>
    <dbReference type="NCBI Taxonomy" id="3696"/>
    <lineage>
        <taxon>Eukaryota</taxon>
        <taxon>Viridiplantae</taxon>
        <taxon>Streptophyta</taxon>
        <taxon>Embryophyta</taxon>
        <taxon>Tracheophyta</taxon>
        <taxon>Spermatophyta</taxon>
        <taxon>Magnoliopsida</taxon>
        <taxon>eudicotyledons</taxon>
        <taxon>Gunneridae</taxon>
        <taxon>Pentapetalae</taxon>
        <taxon>rosids</taxon>
        <taxon>fabids</taxon>
        <taxon>Malpighiales</taxon>
        <taxon>Salicaceae</taxon>
        <taxon>Saliceae</taxon>
        <taxon>Populus</taxon>
    </lineage>
</organism>
<dbReference type="InterPro" id="IPR050667">
    <property type="entry name" value="PPR-containing_protein"/>
</dbReference>